<sequence length="288" mass="29943">MTLETQLRSAMADAVATAHPDTDRLVADARRRGLGIRRRRQALGAVGVAAAVAVAVLAPSLVAGDHRTRAPQPLTVDKPTVSSLDTGTTSPITGRSTAAALLYAVGQETGGTAADFRGQGDGEGPNTYAVFRYTPDGSQSAGEVGVNVQHFGGGAAKPGGDLAATLGRCSSFMEHCVPSTLPDGSKLITYDDRSDYHGGRGIRRVADLFRTDGVRVVASASNGLDVTERDEQVTRDEPVLTTEQLVAVVTQPWWGPELPVYFSEPGNQVEPYTSVGGAAVATAAPSTK</sequence>
<evidence type="ECO:0000256" key="1">
    <source>
        <dbReference type="SAM" id="MobiDB-lite"/>
    </source>
</evidence>
<dbReference type="EMBL" id="RJSF01000044">
    <property type="protein sequence ID" value="RNM12429.1"/>
    <property type="molecule type" value="Genomic_DNA"/>
</dbReference>
<accession>A0A3N0GJ18</accession>
<dbReference type="Proteomes" id="UP000279994">
    <property type="component" value="Unassembled WGS sequence"/>
</dbReference>
<dbReference type="AlphaFoldDB" id="A0A3N0GJ18"/>
<protein>
    <submittedName>
        <fullName evidence="3">Uncharacterized protein</fullName>
    </submittedName>
</protein>
<comment type="caution">
    <text evidence="3">The sequence shown here is derived from an EMBL/GenBank/DDBJ whole genome shotgun (WGS) entry which is preliminary data.</text>
</comment>
<organism evidence="3 4">
    <name type="scientific">Nocardioides pocheonensis</name>
    <dbReference type="NCBI Taxonomy" id="661485"/>
    <lineage>
        <taxon>Bacteria</taxon>
        <taxon>Bacillati</taxon>
        <taxon>Actinomycetota</taxon>
        <taxon>Actinomycetes</taxon>
        <taxon>Propionibacteriales</taxon>
        <taxon>Nocardioidaceae</taxon>
        <taxon>Nocardioides</taxon>
    </lineage>
</organism>
<gene>
    <name evidence="3" type="ORF">EFL26_17440</name>
</gene>
<keyword evidence="2" id="KW-0812">Transmembrane</keyword>
<evidence type="ECO:0000313" key="3">
    <source>
        <dbReference type="EMBL" id="RNM12429.1"/>
    </source>
</evidence>
<feature type="transmembrane region" description="Helical" evidence="2">
    <location>
        <begin position="42"/>
        <end position="62"/>
    </location>
</feature>
<dbReference type="RefSeq" id="WP_123224192.1">
    <property type="nucleotide sequence ID" value="NZ_RJSF01000044.1"/>
</dbReference>
<evidence type="ECO:0000313" key="4">
    <source>
        <dbReference type="Proteomes" id="UP000279994"/>
    </source>
</evidence>
<feature type="compositionally biased region" description="Polar residues" evidence="1">
    <location>
        <begin position="80"/>
        <end position="92"/>
    </location>
</feature>
<feature type="region of interest" description="Disordered" evidence="1">
    <location>
        <begin position="69"/>
        <end position="92"/>
    </location>
</feature>
<keyword evidence="2" id="KW-0472">Membrane</keyword>
<evidence type="ECO:0000256" key="2">
    <source>
        <dbReference type="SAM" id="Phobius"/>
    </source>
</evidence>
<dbReference type="OrthoDB" id="3686068at2"/>
<keyword evidence="4" id="KW-1185">Reference proteome</keyword>
<reference evidence="3 4" key="1">
    <citation type="submission" date="2018-11" db="EMBL/GenBank/DDBJ databases">
        <authorList>
            <person name="Li F."/>
        </authorList>
    </citation>
    <scope>NUCLEOTIDE SEQUENCE [LARGE SCALE GENOMIC DNA]</scope>
    <source>
        <strain evidence="3 4">Gsoil 818</strain>
    </source>
</reference>
<proteinExistence type="predicted"/>
<name>A0A3N0GJ18_9ACTN</name>
<keyword evidence="2" id="KW-1133">Transmembrane helix</keyword>